<evidence type="ECO:0000256" key="7">
    <source>
        <dbReference type="ARBA" id="ARBA00023136"/>
    </source>
</evidence>
<evidence type="ECO:0000256" key="10">
    <source>
        <dbReference type="RuleBase" id="RU003357"/>
    </source>
</evidence>
<comment type="similarity">
    <text evidence="10">Belongs to the TonB-dependent receptor family.</text>
</comment>
<keyword evidence="8 14" id="KW-0675">Receptor</keyword>
<dbReference type="PANTHER" id="PTHR30069:SF29">
    <property type="entry name" value="HEMOGLOBIN AND HEMOGLOBIN-HAPTOGLOBIN-BINDING PROTEIN 1-RELATED"/>
    <property type="match status" value="1"/>
</dbReference>
<name>A0A3B7MHJ7_9BACT</name>
<evidence type="ECO:0000256" key="5">
    <source>
        <dbReference type="ARBA" id="ARBA00022729"/>
    </source>
</evidence>
<evidence type="ECO:0000256" key="6">
    <source>
        <dbReference type="ARBA" id="ARBA00023077"/>
    </source>
</evidence>
<dbReference type="InterPro" id="IPR039426">
    <property type="entry name" value="TonB-dep_rcpt-like"/>
</dbReference>
<evidence type="ECO:0000256" key="9">
    <source>
        <dbReference type="ARBA" id="ARBA00023237"/>
    </source>
</evidence>
<dbReference type="InterPro" id="IPR000531">
    <property type="entry name" value="Beta-barrel_TonB"/>
</dbReference>
<dbReference type="InterPro" id="IPR008969">
    <property type="entry name" value="CarboxyPept-like_regulatory"/>
</dbReference>
<dbReference type="InterPro" id="IPR012910">
    <property type="entry name" value="Plug_dom"/>
</dbReference>
<dbReference type="Gene3D" id="2.60.40.1120">
    <property type="entry name" value="Carboxypeptidase-like, regulatory domain"/>
    <property type="match status" value="1"/>
</dbReference>
<evidence type="ECO:0000313" key="15">
    <source>
        <dbReference type="Proteomes" id="UP000263900"/>
    </source>
</evidence>
<evidence type="ECO:0000256" key="11">
    <source>
        <dbReference type="SAM" id="SignalP"/>
    </source>
</evidence>
<evidence type="ECO:0000259" key="12">
    <source>
        <dbReference type="Pfam" id="PF00593"/>
    </source>
</evidence>
<dbReference type="Gene3D" id="2.170.130.10">
    <property type="entry name" value="TonB-dependent receptor, plug domain"/>
    <property type="match status" value="1"/>
</dbReference>
<evidence type="ECO:0000313" key="14">
    <source>
        <dbReference type="EMBL" id="AXY73862.1"/>
    </source>
</evidence>
<dbReference type="GO" id="GO:0015344">
    <property type="term" value="F:siderophore uptake transmembrane transporter activity"/>
    <property type="evidence" value="ECO:0007669"/>
    <property type="project" value="TreeGrafter"/>
</dbReference>
<evidence type="ECO:0000256" key="2">
    <source>
        <dbReference type="ARBA" id="ARBA00022448"/>
    </source>
</evidence>
<dbReference type="KEGG" id="pseg:D3H65_07650"/>
<evidence type="ECO:0000256" key="8">
    <source>
        <dbReference type="ARBA" id="ARBA00023170"/>
    </source>
</evidence>
<reference evidence="14 15" key="1">
    <citation type="submission" date="2018-09" db="EMBL/GenBank/DDBJ databases">
        <title>Genome sequencing of strain 6GH32-13.</title>
        <authorList>
            <person name="Weon H.-Y."/>
            <person name="Heo J."/>
            <person name="Kwon S.-W."/>
        </authorList>
    </citation>
    <scope>NUCLEOTIDE SEQUENCE [LARGE SCALE GENOMIC DNA]</scope>
    <source>
        <strain evidence="14 15">5GH32-13</strain>
    </source>
</reference>
<proteinExistence type="inferred from homology"/>
<keyword evidence="3" id="KW-1134">Transmembrane beta strand</keyword>
<gene>
    <name evidence="14" type="ORF">D3H65_07650</name>
</gene>
<comment type="subcellular location">
    <subcellularLocation>
        <location evidence="1">Cell outer membrane</location>
        <topology evidence="1">Multi-pass membrane protein</topology>
    </subcellularLocation>
</comment>
<keyword evidence="2" id="KW-0813">Transport</keyword>
<dbReference type="Pfam" id="PF13715">
    <property type="entry name" value="CarbopepD_reg_2"/>
    <property type="match status" value="1"/>
</dbReference>
<keyword evidence="5 11" id="KW-0732">Signal</keyword>
<evidence type="ECO:0000256" key="4">
    <source>
        <dbReference type="ARBA" id="ARBA00022692"/>
    </source>
</evidence>
<accession>A0A3B7MHJ7</accession>
<keyword evidence="7 10" id="KW-0472">Membrane</keyword>
<organism evidence="14 15">
    <name type="scientific">Paraflavitalea soli</name>
    <dbReference type="NCBI Taxonomy" id="2315862"/>
    <lineage>
        <taxon>Bacteria</taxon>
        <taxon>Pseudomonadati</taxon>
        <taxon>Bacteroidota</taxon>
        <taxon>Chitinophagia</taxon>
        <taxon>Chitinophagales</taxon>
        <taxon>Chitinophagaceae</taxon>
        <taxon>Paraflavitalea</taxon>
    </lineage>
</organism>
<keyword evidence="4" id="KW-0812">Transmembrane</keyword>
<evidence type="ECO:0000259" key="13">
    <source>
        <dbReference type="Pfam" id="PF07715"/>
    </source>
</evidence>
<evidence type="ECO:0000256" key="1">
    <source>
        <dbReference type="ARBA" id="ARBA00004571"/>
    </source>
</evidence>
<dbReference type="Pfam" id="PF00593">
    <property type="entry name" value="TonB_dep_Rec_b-barrel"/>
    <property type="match status" value="1"/>
</dbReference>
<dbReference type="AlphaFoldDB" id="A0A3B7MHJ7"/>
<dbReference type="Proteomes" id="UP000263900">
    <property type="component" value="Chromosome"/>
</dbReference>
<dbReference type="RefSeq" id="WP_119049706.1">
    <property type="nucleotide sequence ID" value="NZ_CP032157.1"/>
</dbReference>
<feature type="domain" description="TonB-dependent receptor-like beta-barrel" evidence="12">
    <location>
        <begin position="458"/>
        <end position="959"/>
    </location>
</feature>
<dbReference type="SUPFAM" id="SSF49464">
    <property type="entry name" value="Carboxypeptidase regulatory domain-like"/>
    <property type="match status" value="1"/>
</dbReference>
<dbReference type="InterPro" id="IPR037066">
    <property type="entry name" value="Plug_dom_sf"/>
</dbReference>
<dbReference type="SUPFAM" id="SSF56935">
    <property type="entry name" value="Porins"/>
    <property type="match status" value="1"/>
</dbReference>
<keyword evidence="6 10" id="KW-0798">TonB box</keyword>
<feature type="chain" id="PRO_5017809838" evidence="11">
    <location>
        <begin position="26"/>
        <end position="986"/>
    </location>
</feature>
<dbReference type="EMBL" id="CP032157">
    <property type="protein sequence ID" value="AXY73862.1"/>
    <property type="molecule type" value="Genomic_DNA"/>
</dbReference>
<sequence>MRRSYRFLAAFLNMLLLFFAANTHAQLQTYTITGNIRNSTNKDVVPAVSVTVKGSSTGTFSDERGNFRLITSQRPPLTLVFSSIGYESQEVNVSNASDVVEVSFVPTSVLGLEVVVSASRVAERILESPVSIERMSAANVRSSAAPSFYQGMANFKGVDMTTSSITFNTLSTRGFNGSGNLRFNQLVDGMDNQAPALNFSVGIITGPTELDIDNIELLQGASSALYGSGGMTGTLLMTSKNPFKYQGLSFQIKQGINHVNSHQRPTAPYYDWSFRWGKKISEKLAFKIGGQFVSAQDWQANDTRNLARNNVLSSVKDGTRQSDNNYDGINVYGDEASVSMNSLAQVARGQIAAGGGGAILTALDGMIAANFTPQQIAIAFGSNPALAPYASALPLLIPSSPVPTNAYKNTFGAQLVSRTGYAEQDLVDYDAYSVKLNAGLYYKISNNIEASLLAYWGTGTTVYTGADRYSLKNFKLGQYSAEVKGKNWFVRAYTTQENSGDSYTATTAAFAVNNLWKPNGTWFQQYTGTYGAARLGIIPGATPGTFLPAFPDAQAHGAARGAAETGRLLPGTTAFDNALTRAINTNINDKTSSVGGAKFADKSALYHVEGQLNLSDYVKVVEVMVGANYRVYHLNSQGTIFADTSGPIDITEYGGYIQLQKRLFNDVLKLTASGRYDKNENFTGRFTPRVTALVSVAKDNNLRLSFQTAYRFPTTQDQYINLNTPGAKLIGGLPSFQTYYHFDTNPVYTAESIGAFRQSVAAGTPNPGLLQIAPFKELKPETANSYEFGYRGLPTKRLLVDAYVYYCEYKNFIGRRAVGRASFPPVTNVANPLTTENYSYPENSDNNVKAIGWGIGAEYQARGGYSFRANVSGDQLRDVPAGLVTFFNTPKVRFNVGVGNDGIDKGPWGFNFVYRWQDDVDWEGTFAAGRIPSFGSLDGQISYKLQKIRSIVKLGASNLLNKYYYSALGNPYVGGIYYVSFAYNVF</sequence>
<dbReference type="InterPro" id="IPR036942">
    <property type="entry name" value="Beta-barrel_TonB_sf"/>
</dbReference>
<dbReference type="GO" id="GO:0044718">
    <property type="term" value="P:siderophore transmembrane transport"/>
    <property type="evidence" value="ECO:0007669"/>
    <property type="project" value="TreeGrafter"/>
</dbReference>
<keyword evidence="9" id="KW-0998">Cell outer membrane</keyword>
<feature type="domain" description="TonB-dependent receptor plug" evidence="13">
    <location>
        <begin position="126"/>
        <end position="234"/>
    </location>
</feature>
<dbReference type="GO" id="GO:0009279">
    <property type="term" value="C:cell outer membrane"/>
    <property type="evidence" value="ECO:0007669"/>
    <property type="project" value="UniProtKB-SubCell"/>
</dbReference>
<dbReference type="Pfam" id="PF07715">
    <property type="entry name" value="Plug"/>
    <property type="match status" value="1"/>
</dbReference>
<feature type="signal peptide" evidence="11">
    <location>
        <begin position="1"/>
        <end position="25"/>
    </location>
</feature>
<evidence type="ECO:0000256" key="3">
    <source>
        <dbReference type="ARBA" id="ARBA00022452"/>
    </source>
</evidence>
<protein>
    <submittedName>
        <fullName evidence="14">TonB-dependent receptor</fullName>
    </submittedName>
</protein>
<keyword evidence="15" id="KW-1185">Reference proteome</keyword>
<dbReference type="Gene3D" id="2.40.170.20">
    <property type="entry name" value="TonB-dependent receptor, beta-barrel domain"/>
    <property type="match status" value="1"/>
</dbReference>
<dbReference type="PANTHER" id="PTHR30069">
    <property type="entry name" value="TONB-DEPENDENT OUTER MEMBRANE RECEPTOR"/>
    <property type="match status" value="1"/>
</dbReference>
<dbReference type="OrthoDB" id="1109208at2"/>